<dbReference type="EMBL" id="JRTT01000006">
    <property type="protein sequence ID" value="KHD78116.1"/>
    <property type="molecule type" value="Genomic_DNA"/>
</dbReference>
<dbReference type="RefSeq" id="WP_043523197.1">
    <property type="nucleotide sequence ID" value="NZ_BAABKU010000004.1"/>
</dbReference>
<evidence type="ECO:0000313" key="1">
    <source>
        <dbReference type="EMBL" id="KHD78116.1"/>
    </source>
</evidence>
<dbReference type="Proteomes" id="UP000054537">
    <property type="component" value="Unassembled WGS sequence"/>
</dbReference>
<evidence type="ECO:0000313" key="2">
    <source>
        <dbReference type="Proteomes" id="UP000054537"/>
    </source>
</evidence>
<comment type="caution">
    <text evidence="1">The sequence shown here is derived from an EMBL/GenBank/DDBJ whole genome shotgun (WGS) entry which is preliminary data.</text>
</comment>
<keyword evidence="2" id="KW-1185">Reference proteome</keyword>
<accession>A0A0A6URP9</accession>
<proteinExistence type="predicted"/>
<sequence length="144" mass="15331">MKRPIILAAGLTTAAALVTAGLVLTRQPTPPRPAQPPLVLPAVDRFAPGACRDAADAVLSLARLTHGREVTELSAADRAELRRVQDRLAMIAPGADEGVAEQVNAVIVTVGYLRLRLDSRTAEPRYLTEVETARSLLEKTCVSA</sequence>
<protein>
    <submittedName>
        <fullName evidence="1">Uncharacterized protein</fullName>
    </submittedName>
</protein>
<gene>
    <name evidence="1" type="ORF">MB27_06440</name>
</gene>
<dbReference type="AlphaFoldDB" id="A0A0A6URP9"/>
<reference evidence="1 2" key="1">
    <citation type="submission" date="2014-10" db="EMBL/GenBank/DDBJ databases">
        <title>Draft genome sequence of Actinoplanes utahensis NRRL 12052.</title>
        <authorList>
            <person name="Velasco-Bucheli B."/>
            <person name="del Cerro C."/>
            <person name="Hormigo D."/>
            <person name="Garcia J.L."/>
            <person name="Acebal C."/>
            <person name="Arroyo M."/>
            <person name="de la Mata I."/>
        </authorList>
    </citation>
    <scope>NUCLEOTIDE SEQUENCE [LARGE SCALE GENOMIC DNA]</scope>
    <source>
        <strain evidence="1 2">NRRL 12052</strain>
    </source>
</reference>
<name>A0A0A6URP9_ACTUT</name>
<organism evidence="1 2">
    <name type="scientific">Actinoplanes utahensis</name>
    <dbReference type="NCBI Taxonomy" id="1869"/>
    <lineage>
        <taxon>Bacteria</taxon>
        <taxon>Bacillati</taxon>
        <taxon>Actinomycetota</taxon>
        <taxon>Actinomycetes</taxon>
        <taxon>Micromonosporales</taxon>
        <taxon>Micromonosporaceae</taxon>
        <taxon>Actinoplanes</taxon>
    </lineage>
</organism>
<dbReference type="OrthoDB" id="3214011at2"/>